<dbReference type="AlphaFoldDB" id="A0A7J6D0F1"/>
<feature type="region of interest" description="Disordered" evidence="1">
    <location>
        <begin position="1"/>
        <end position="55"/>
    </location>
</feature>
<comment type="caution">
    <text evidence="2">The sequence shown here is derived from an EMBL/GenBank/DDBJ whole genome shotgun (WGS) entry which is preliminary data.</text>
</comment>
<evidence type="ECO:0000313" key="2">
    <source>
        <dbReference type="EMBL" id="KAF4112696.1"/>
    </source>
</evidence>
<dbReference type="EMBL" id="JAAMOB010000005">
    <property type="protein sequence ID" value="KAF4112696.1"/>
    <property type="molecule type" value="Genomic_DNA"/>
</dbReference>
<accession>A0A7J6D0F1</accession>
<name>A0A7J6D0F1_9TELE</name>
<protein>
    <submittedName>
        <fullName evidence="2">Uncharacterized protein</fullName>
    </submittedName>
</protein>
<keyword evidence="3" id="KW-1185">Reference proteome</keyword>
<evidence type="ECO:0000256" key="1">
    <source>
        <dbReference type="SAM" id="MobiDB-lite"/>
    </source>
</evidence>
<gene>
    <name evidence="2" type="ORF">G5714_005241</name>
</gene>
<organism evidence="2 3">
    <name type="scientific">Onychostoma macrolepis</name>
    <dbReference type="NCBI Taxonomy" id="369639"/>
    <lineage>
        <taxon>Eukaryota</taxon>
        <taxon>Metazoa</taxon>
        <taxon>Chordata</taxon>
        <taxon>Craniata</taxon>
        <taxon>Vertebrata</taxon>
        <taxon>Euteleostomi</taxon>
        <taxon>Actinopterygii</taxon>
        <taxon>Neopterygii</taxon>
        <taxon>Teleostei</taxon>
        <taxon>Ostariophysi</taxon>
        <taxon>Cypriniformes</taxon>
        <taxon>Cyprinidae</taxon>
        <taxon>Acrossocheilinae</taxon>
        <taxon>Onychostoma</taxon>
    </lineage>
</organism>
<sequence length="193" mass="21652">MGDRDGTMLRAGPADRDGGGRRRTKHQEDGDEQRTERAENRWLKKGKRKEEKPHLGENLCLPEMHMLHSLDPPESSIRALWSGPHPGAYVTLHAPPLDPLRPMIDAHRDKTPAGRQQLLPLRYNGETLTYPSQQTYRICAVITDSVALDKSRRILPSVSSPKGNKTIHAGIFSRKTSYGLKHSKLSESGHLDI</sequence>
<proteinExistence type="predicted"/>
<dbReference type="Proteomes" id="UP000579812">
    <property type="component" value="Unassembled WGS sequence"/>
</dbReference>
<evidence type="ECO:0000313" key="3">
    <source>
        <dbReference type="Proteomes" id="UP000579812"/>
    </source>
</evidence>
<reference evidence="2 3" key="1">
    <citation type="submission" date="2020-04" db="EMBL/GenBank/DDBJ databases">
        <title>Chromosome-level genome assembly of a cyprinid fish Onychostoma macrolepis by integration of Nanopore Sequencing, Bionano and Hi-C technology.</title>
        <authorList>
            <person name="Wang D."/>
        </authorList>
    </citation>
    <scope>NUCLEOTIDE SEQUENCE [LARGE SCALE GENOMIC DNA]</scope>
    <source>
        <strain evidence="2">SWU-2019</strain>
        <tissue evidence="2">Muscle</tissue>
    </source>
</reference>